<evidence type="ECO:0000256" key="7">
    <source>
        <dbReference type="PROSITE-ProRule" id="PRU10137"/>
    </source>
</evidence>
<sequence length="306" mass="33172">MGFGMTIYGYARVSTDGQTLNAQRAALVASGAAKVFHETASGIKSDRKELAKALKVLEAGDTLIVTRLDRLARSTRDLLNILDTVARAGALFRSLGDPWADTTTAHGRLMLTVLGGLAEFERELIVTRTGEGRARAVARGQHMGRPPMLTAHQRTEALRALADGTATQADLARRFNVSQSTISRLGDKLIPEKAQPPLDADTEHAARVFMSRISGRYPVDRAILFGSRARRTHNATSDADIAVVLKGEHGKRSTTAIDMAGIAFDVMLETGILVEALPLWGDEMEHPEQFSNPALIRTIQREGVPL</sequence>
<dbReference type="PROSITE" id="PS51736">
    <property type="entry name" value="RECOMBINASES_3"/>
    <property type="match status" value="1"/>
</dbReference>
<evidence type="ECO:0000256" key="3">
    <source>
        <dbReference type="ARBA" id="ARBA00023100"/>
    </source>
</evidence>
<evidence type="ECO:0000313" key="10">
    <source>
        <dbReference type="Proteomes" id="UP000221538"/>
    </source>
</evidence>
<dbReference type="InterPro" id="IPR043519">
    <property type="entry name" value="NT_sf"/>
</dbReference>
<dbReference type="GO" id="GO:0015074">
    <property type="term" value="P:DNA integration"/>
    <property type="evidence" value="ECO:0007669"/>
    <property type="project" value="UniProtKB-KW"/>
</dbReference>
<name>A0A292ZP00_SPHSA</name>
<dbReference type="Gene3D" id="1.10.10.60">
    <property type="entry name" value="Homeodomain-like"/>
    <property type="match status" value="1"/>
</dbReference>
<dbReference type="PANTHER" id="PTHR30461">
    <property type="entry name" value="DNA-INVERTASE FROM LAMBDOID PROPHAGE"/>
    <property type="match status" value="1"/>
</dbReference>
<keyword evidence="2" id="KW-0229">DNA integration</keyword>
<evidence type="ECO:0000256" key="2">
    <source>
        <dbReference type="ARBA" id="ARBA00022908"/>
    </source>
</evidence>
<dbReference type="SUPFAM" id="SSF53041">
    <property type="entry name" value="Resolvase-like"/>
    <property type="match status" value="1"/>
</dbReference>
<dbReference type="GO" id="GO:0000150">
    <property type="term" value="F:DNA strand exchange activity"/>
    <property type="evidence" value="ECO:0007669"/>
    <property type="project" value="UniProtKB-KW"/>
</dbReference>
<reference evidence="9 10" key="1">
    <citation type="journal article" date="2013" name="Biodegradation">
        <title>Occurrence of 4-tert-butylphenol (4-t-BP) biodegradation in an aquatic sample caused by the presence of Spirodela polyrrhiza and isolation of a 4-t-BP-utilizing bacterium.</title>
        <authorList>
            <person name="Ogata Y."/>
            <person name="Toyama T."/>
            <person name="Yu N."/>
            <person name="Wang X."/>
            <person name="Sei K."/>
            <person name="Ike M."/>
        </authorList>
    </citation>
    <scope>NUCLEOTIDE SEQUENCE [LARGE SCALE GENOMIC DNA]</scope>
    <source>
        <strain evidence="9 10">OMI</strain>
    </source>
</reference>
<evidence type="ECO:0000313" key="9">
    <source>
        <dbReference type="EMBL" id="GAY24623.1"/>
    </source>
</evidence>
<dbReference type="FunFam" id="3.40.50.1390:FF:000001">
    <property type="entry name" value="DNA recombinase"/>
    <property type="match status" value="1"/>
</dbReference>
<dbReference type="Proteomes" id="UP000221538">
    <property type="component" value="Unassembled WGS sequence"/>
</dbReference>
<dbReference type="InterPro" id="IPR002934">
    <property type="entry name" value="Polymerase_NTP_transf_dom"/>
</dbReference>
<dbReference type="CDD" id="cd03768">
    <property type="entry name" value="SR_ResInv"/>
    <property type="match status" value="1"/>
</dbReference>
<dbReference type="CDD" id="cd00569">
    <property type="entry name" value="HTH_Hin_like"/>
    <property type="match status" value="1"/>
</dbReference>
<evidence type="ECO:0000256" key="6">
    <source>
        <dbReference type="PIRSR" id="PIRSR606118-50"/>
    </source>
</evidence>
<dbReference type="Pfam" id="PF00239">
    <property type="entry name" value="Resolvase"/>
    <property type="match status" value="1"/>
</dbReference>
<dbReference type="AlphaFoldDB" id="A0A292ZP00"/>
<dbReference type="GO" id="GO:0016779">
    <property type="term" value="F:nucleotidyltransferase activity"/>
    <property type="evidence" value="ECO:0007669"/>
    <property type="project" value="InterPro"/>
</dbReference>
<feature type="domain" description="Resolvase/invertase-type recombinase catalytic" evidence="8">
    <location>
        <begin position="6"/>
        <end position="140"/>
    </location>
</feature>
<dbReference type="InterPro" id="IPR036162">
    <property type="entry name" value="Resolvase-like_N_sf"/>
</dbReference>
<evidence type="ECO:0000259" key="8">
    <source>
        <dbReference type="PROSITE" id="PS51736"/>
    </source>
</evidence>
<protein>
    <submittedName>
        <fullName evidence="9">Site-specific recombinase, resolvase family</fullName>
    </submittedName>
</protein>
<dbReference type="EMBL" id="BEWI01000033">
    <property type="protein sequence ID" value="GAY24623.1"/>
    <property type="molecule type" value="Genomic_DNA"/>
</dbReference>
<evidence type="ECO:0000256" key="5">
    <source>
        <dbReference type="ARBA" id="ARBA00023172"/>
    </source>
</evidence>
<dbReference type="PROSITE" id="PS00398">
    <property type="entry name" value="RECOMBINASES_2"/>
    <property type="match status" value="1"/>
</dbReference>
<reference evidence="9 10" key="2">
    <citation type="journal article" date="2013" name="Environ. Sci. Technol.">
        <title>The 4-tert-butylphenol-utilizing bacterium Sphingobium fuliginis OMI can degrade bisphenols via phenolic ring hydroxylation and meta-cleavage pathway.</title>
        <authorList>
            <person name="Ogata Y."/>
            <person name="Goda S."/>
            <person name="Toyama T."/>
            <person name="Sei K."/>
            <person name="Ike M."/>
        </authorList>
    </citation>
    <scope>NUCLEOTIDE SEQUENCE [LARGE SCALE GENOMIC DNA]</scope>
    <source>
        <strain evidence="9 10">OMI</strain>
    </source>
</reference>
<comment type="similarity">
    <text evidence="1">Belongs to the site-specific recombinase resolvase family.</text>
</comment>
<dbReference type="GO" id="GO:0003677">
    <property type="term" value="F:DNA binding"/>
    <property type="evidence" value="ECO:0007669"/>
    <property type="project" value="UniProtKB-KW"/>
</dbReference>
<dbReference type="InterPro" id="IPR006119">
    <property type="entry name" value="Resolv_N"/>
</dbReference>
<dbReference type="Pfam" id="PF01909">
    <property type="entry name" value="NTP_transf_2"/>
    <property type="match status" value="1"/>
</dbReference>
<keyword evidence="4" id="KW-0238">DNA-binding</keyword>
<dbReference type="InterPro" id="IPR050639">
    <property type="entry name" value="SSR_resolvase"/>
</dbReference>
<feature type="active site" description="O-(5'-phospho-DNA)-serine intermediate" evidence="6 7">
    <location>
        <position position="14"/>
    </location>
</feature>
<dbReference type="SMART" id="SM00857">
    <property type="entry name" value="Resolvase"/>
    <property type="match status" value="1"/>
</dbReference>
<keyword evidence="5" id="KW-0233">DNA recombination</keyword>
<dbReference type="Gene3D" id="3.40.50.1390">
    <property type="entry name" value="Resolvase, N-terminal catalytic domain"/>
    <property type="match status" value="1"/>
</dbReference>
<dbReference type="PROSITE" id="PS00397">
    <property type="entry name" value="RECOMBINASES_1"/>
    <property type="match status" value="1"/>
</dbReference>
<accession>A0A292ZP00</accession>
<dbReference type="CDD" id="cd05403">
    <property type="entry name" value="NT_KNTase_like"/>
    <property type="match status" value="1"/>
</dbReference>
<evidence type="ECO:0000256" key="4">
    <source>
        <dbReference type="ARBA" id="ARBA00023125"/>
    </source>
</evidence>
<dbReference type="Gene3D" id="3.30.460.10">
    <property type="entry name" value="Beta Polymerase, domain 2"/>
    <property type="match status" value="1"/>
</dbReference>
<dbReference type="InterPro" id="IPR006118">
    <property type="entry name" value="Recombinase_CS"/>
</dbReference>
<gene>
    <name evidence="9" type="ORF">SFOMI_5208</name>
</gene>
<proteinExistence type="inferred from homology"/>
<keyword evidence="3" id="KW-0230">DNA invertase</keyword>
<dbReference type="PANTHER" id="PTHR30461:SF2">
    <property type="entry name" value="SERINE RECOMBINASE PINE-RELATED"/>
    <property type="match status" value="1"/>
</dbReference>
<organism evidence="9 10">
    <name type="scientific">Sphingobium fuliginis (strain ATCC 27551)</name>
    <dbReference type="NCBI Taxonomy" id="336203"/>
    <lineage>
        <taxon>Bacteria</taxon>
        <taxon>Pseudomonadati</taxon>
        <taxon>Pseudomonadota</taxon>
        <taxon>Alphaproteobacteria</taxon>
        <taxon>Sphingomonadales</taxon>
        <taxon>Sphingomonadaceae</taxon>
        <taxon>Sphingobium</taxon>
    </lineage>
</organism>
<comment type="caution">
    <text evidence="9">The sequence shown here is derived from an EMBL/GenBank/DDBJ whole genome shotgun (WGS) entry which is preliminary data.</text>
</comment>
<evidence type="ECO:0000256" key="1">
    <source>
        <dbReference type="ARBA" id="ARBA00009913"/>
    </source>
</evidence>
<dbReference type="SUPFAM" id="SSF81301">
    <property type="entry name" value="Nucleotidyltransferase"/>
    <property type="match status" value="1"/>
</dbReference>